<name>A0A120LI38_ALCXX</name>
<dbReference type="Proteomes" id="UP000060602">
    <property type="component" value="Chromosome"/>
</dbReference>
<evidence type="ECO:0000313" key="2">
    <source>
        <dbReference type="EMBL" id="AMG39172.1"/>
    </source>
</evidence>
<dbReference type="EMBL" id="CP014060">
    <property type="protein sequence ID" value="AMG39172.1"/>
    <property type="molecule type" value="Genomic_DNA"/>
</dbReference>
<gene>
    <name evidence="2" type="ORF">AL504_26040</name>
</gene>
<proteinExistence type="inferred from homology"/>
<sequence>MHVTTLSEGEFEANTARAMKMAEKEPVFIADGDKPSHVLLCIDAYRRLAGGARSLPDALSMSGLAAAEIDVRRPSALPRIPRF</sequence>
<protein>
    <submittedName>
        <fullName evidence="2">Prevent-host-death protein</fullName>
    </submittedName>
</protein>
<organism evidence="2 3">
    <name type="scientific">Alcaligenes xylosoxydans xylosoxydans</name>
    <name type="common">Achromobacter xylosoxidans</name>
    <dbReference type="NCBI Taxonomy" id="85698"/>
    <lineage>
        <taxon>Bacteria</taxon>
        <taxon>Pseudomonadati</taxon>
        <taxon>Pseudomonadota</taxon>
        <taxon>Betaproteobacteria</taxon>
        <taxon>Burkholderiales</taxon>
        <taxon>Alcaligenaceae</taxon>
        <taxon>Achromobacter</taxon>
    </lineage>
</organism>
<comment type="similarity">
    <text evidence="1">Belongs to the phD/YefM antitoxin family.</text>
</comment>
<reference evidence="3" key="1">
    <citation type="submission" date="2015-12" db="EMBL/GenBank/DDBJ databases">
        <title>FDA dAtabase for Regulatory Grade micrObial Sequences (FDA-ARGOS): Supporting development and validation of Infectious Disease Dx tests.</title>
        <authorList>
            <person name="Case J."/>
            <person name="Tallon L."/>
            <person name="Sadzewicz L."/>
            <person name="Sengamalay N."/>
            <person name="Ott S."/>
            <person name="Godinez A."/>
            <person name="Nagaraj S."/>
            <person name="Nadendla S."/>
            <person name="Sichtig H."/>
        </authorList>
    </citation>
    <scope>NUCLEOTIDE SEQUENCE [LARGE SCALE GENOMIC DNA]</scope>
    <source>
        <strain evidence="3">FDAARGOS_147</strain>
    </source>
</reference>
<dbReference type="AlphaFoldDB" id="A0A120LI38"/>
<dbReference type="SUPFAM" id="SSF143120">
    <property type="entry name" value="YefM-like"/>
    <property type="match status" value="1"/>
</dbReference>
<evidence type="ECO:0000256" key="1">
    <source>
        <dbReference type="ARBA" id="ARBA00009981"/>
    </source>
</evidence>
<accession>A0A120LI38</accession>
<evidence type="ECO:0000313" key="3">
    <source>
        <dbReference type="Proteomes" id="UP000060602"/>
    </source>
</evidence>
<dbReference type="InterPro" id="IPR036165">
    <property type="entry name" value="YefM-like_sf"/>
</dbReference>